<proteinExistence type="predicted"/>
<dbReference type="Gene3D" id="3.90.1150.10">
    <property type="entry name" value="Aspartate Aminotransferase, domain 1"/>
    <property type="match status" value="1"/>
</dbReference>
<name>A0A921EMN2_9ACTN</name>
<accession>A0A921EMN2</accession>
<reference evidence="5" key="2">
    <citation type="submission" date="2021-09" db="EMBL/GenBank/DDBJ databases">
        <authorList>
            <person name="Gilroy R."/>
        </authorList>
    </citation>
    <scope>NUCLEOTIDE SEQUENCE</scope>
    <source>
        <strain evidence="5">ChiGjej3B3-7470</strain>
    </source>
</reference>
<dbReference type="EMBL" id="DYZF01000002">
    <property type="protein sequence ID" value="HJE50379.1"/>
    <property type="molecule type" value="Genomic_DNA"/>
</dbReference>
<evidence type="ECO:0000256" key="1">
    <source>
        <dbReference type="ARBA" id="ARBA00022576"/>
    </source>
</evidence>
<evidence type="ECO:0000256" key="2">
    <source>
        <dbReference type="ARBA" id="ARBA00022679"/>
    </source>
</evidence>
<dbReference type="GO" id="GO:0008483">
    <property type="term" value="F:transaminase activity"/>
    <property type="evidence" value="ECO:0007669"/>
    <property type="project" value="UniProtKB-KW"/>
</dbReference>
<evidence type="ECO:0000313" key="5">
    <source>
        <dbReference type="EMBL" id="HJE50379.1"/>
    </source>
</evidence>
<comment type="caution">
    <text evidence="5">The sequence shown here is derived from an EMBL/GenBank/DDBJ whole genome shotgun (WGS) entry which is preliminary data.</text>
</comment>
<evidence type="ECO:0000259" key="4">
    <source>
        <dbReference type="Pfam" id="PF00155"/>
    </source>
</evidence>
<dbReference type="InterPro" id="IPR015424">
    <property type="entry name" value="PyrdxlP-dep_Trfase"/>
</dbReference>
<gene>
    <name evidence="5" type="ORF">K8V15_00065</name>
</gene>
<dbReference type="InterPro" id="IPR050106">
    <property type="entry name" value="HistidinolP_aminotransfase"/>
</dbReference>
<protein>
    <submittedName>
        <fullName evidence="5">Aminotransferase class I/II-fold pyridoxal phosphate-dependent enzyme</fullName>
    </submittedName>
</protein>
<feature type="domain" description="Aminotransferase class I/classII large" evidence="4">
    <location>
        <begin position="1"/>
        <end position="110"/>
    </location>
</feature>
<evidence type="ECO:0000313" key="6">
    <source>
        <dbReference type="Proteomes" id="UP000712713"/>
    </source>
</evidence>
<dbReference type="SUPFAM" id="SSF53383">
    <property type="entry name" value="PLP-dependent transferases"/>
    <property type="match status" value="1"/>
</dbReference>
<dbReference type="AlphaFoldDB" id="A0A921EMN2"/>
<reference evidence="5" key="1">
    <citation type="journal article" date="2021" name="PeerJ">
        <title>Extensive microbial diversity within the chicken gut microbiome revealed by metagenomics and culture.</title>
        <authorList>
            <person name="Gilroy R."/>
            <person name="Ravi A."/>
            <person name="Getino M."/>
            <person name="Pursley I."/>
            <person name="Horton D.L."/>
            <person name="Alikhan N.F."/>
            <person name="Baker D."/>
            <person name="Gharbi K."/>
            <person name="Hall N."/>
            <person name="Watson M."/>
            <person name="Adriaenssens E.M."/>
            <person name="Foster-Nyarko E."/>
            <person name="Jarju S."/>
            <person name="Secka A."/>
            <person name="Antonio M."/>
            <person name="Oren A."/>
            <person name="Chaudhuri R.R."/>
            <person name="La Ragione R."/>
            <person name="Hildebrand F."/>
            <person name="Pallen M.J."/>
        </authorList>
    </citation>
    <scope>NUCLEOTIDE SEQUENCE</scope>
    <source>
        <strain evidence="5">ChiGjej3B3-7470</strain>
    </source>
</reference>
<dbReference type="Proteomes" id="UP000712713">
    <property type="component" value="Unassembled WGS sequence"/>
</dbReference>
<feature type="non-terminal residue" evidence="5">
    <location>
        <position position="1"/>
    </location>
</feature>
<dbReference type="PANTHER" id="PTHR43643">
    <property type="entry name" value="HISTIDINOL-PHOSPHATE AMINOTRANSFERASE 2"/>
    <property type="match status" value="1"/>
</dbReference>
<dbReference type="PANTHER" id="PTHR43643:SF3">
    <property type="entry name" value="HISTIDINOL-PHOSPHATE AMINOTRANSFERASE"/>
    <property type="match status" value="1"/>
</dbReference>
<sequence length="123" mass="13294">VAEAMRKVALPFGVTNLAQAAAQASYEADAELTERVRYIVSERGRVAQALASDGWSLPRSEANFLWLPLGDATDQGLQTFEEHGLIVRAFPGEGIRVTIAEDEANDRIIEAASRLKALGGGRR</sequence>
<dbReference type="GO" id="GO:0030170">
    <property type="term" value="F:pyridoxal phosphate binding"/>
    <property type="evidence" value="ECO:0007669"/>
    <property type="project" value="InterPro"/>
</dbReference>
<evidence type="ECO:0000256" key="3">
    <source>
        <dbReference type="ARBA" id="ARBA00022898"/>
    </source>
</evidence>
<organism evidence="5 6">
    <name type="scientific">Tessaracoccus flavescens</name>
    <dbReference type="NCBI Taxonomy" id="399497"/>
    <lineage>
        <taxon>Bacteria</taxon>
        <taxon>Bacillati</taxon>
        <taxon>Actinomycetota</taxon>
        <taxon>Actinomycetes</taxon>
        <taxon>Propionibacteriales</taxon>
        <taxon>Propionibacteriaceae</taxon>
        <taxon>Tessaracoccus</taxon>
    </lineage>
</organism>
<keyword evidence="2" id="KW-0808">Transferase</keyword>
<dbReference type="Pfam" id="PF00155">
    <property type="entry name" value="Aminotran_1_2"/>
    <property type="match status" value="1"/>
</dbReference>
<keyword evidence="3" id="KW-0663">Pyridoxal phosphate</keyword>
<keyword evidence="1 5" id="KW-0032">Aminotransferase</keyword>
<dbReference type="InterPro" id="IPR004839">
    <property type="entry name" value="Aminotransferase_I/II_large"/>
</dbReference>
<dbReference type="InterPro" id="IPR015422">
    <property type="entry name" value="PyrdxlP-dep_Trfase_small"/>
</dbReference>